<gene>
    <name evidence="2" type="ORF">DERYTH_LOCUS10268</name>
</gene>
<evidence type="ECO:0000313" key="2">
    <source>
        <dbReference type="EMBL" id="CAG8652699.1"/>
    </source>
</evidence>
<dbReference type="AlphaFoldDB" id="A0A9N9H2A6"/>
<feature type="compositionally biased region" description="Polar residues" evidence="1">
    <location>
        <begin position="126"/>
        <end position="145"/>
    </location>
</feature>
<name>A0A9N9H2A6_9GLOM</name>
<dbReference type="EMBL" id="CAJVPY010005907">
    <property type="protein sequence ID" value="CAG8652699.1"/>
    <property type="molecule type" value="Genomic_DNA"/>
</dbReference>
<organism evidence="2 3">
    <name type="scientific">Dentiscutata erythropus</name>
    <dbReference type="NCBI Taxonomy" id="1348616"/>
    <lineage>
        <taxon>Eukaryota</taxon>
        <taxon>Fungi</taxon>
        <taxon>Fungi incertae sedis</taxon>
        <taxon>Mucoromycota</taxon>
        <taxon>Glomeromycotina</taxon>
        <taxon>Glomeromycetes</taxon>
        <taxon>Diversisporales</taxon>
        <taxon>Gigasporaceae</taxon>
        <taxon>Dentiscutata</taxon>
    </lineage>
</organism>
<comment type="caution">
    <text evidence="2">The sequence shown here is derived from an EMBL/GenBank/DDBJ whole genome shotgun (WGS) entry which is preliminary data.</text>
</comment>
<accession>A0A9N9H2A6</accession>
<evidence type="ECO:0000313" key="3">
    <source>
        <dbReference type="Proteomes" id="UP000789405"/>
    </source>
</evidence>
<keyword evidence="3" id="KW-1185">Reference proteome</keyword>
<dbReference type="Proteomes" id="UP000789405">
    <property type="component" value="Unassembled WGS sequence"/>
</dbReference>
<evidence type="ECO:0000256" key="1">
    <source>
        <dbReference type="SAM" id="MobiDB-lite"/>
    </source>
</evidence>
<proteinExistence type="predicted"/>
<reference evidence="2" key="1">
    <citation type="submission" date="2021-06" db="EMBL/GenBank/DDBJ databases">
        <authorList>
            <person name="Kallberg Y."/>
            <person name="Tangrot J."/>
            <person name="Rosling A."/>
        </authorList>
    </citation>
    <scope>NUCLEOTIDE SEQUENCE</scope>
    <source>
        <strain evidence="2">MA453B</strain>
    </source>
</reference>
<feature type="region of interest" description="Disordered" evidence="1">
    <location>
        <begin position="123"/>
        <end position="145"/>
    </location>
</feature>
<sequence>MTKLLERLSCNTTKSRRKRVDGGCLEYPGCEDSRKLLKDTVDESRKAWLGGVASYPTSGSGLDDECISPNLRWVRYKHKISPPSGIYLGLCDQDDKASPSSQGFNSMGKNSDAVLSGKISIIRVDTQPNPSSNGGLTSTTPSGVK</sequence>
<protein>
    <submittedName>
        <fullName evidence="2">19877_t:CDS:1</fullName>
    </submittedName>
</protein>